<evidence type="ECO:0000313" key="2">
    <source>
        <dbReference type="Proteomes" id="UP000190834"/>
    </source>
</evidence>
<protein>
    <submittedName>
        <fullName evidence="1">Uncharacterized protein</fullName>
    </submittedName>
</protein>
<gene>
    <name evidence="1" type="ORF">SAMN02745782_00739</name>
</gene>
<proteinExistence type="predicted"/>
<keyword evidence="2" id="KW-1185">Reference proteome</keyword>
<evidence type="ECO:0000313" key="1">
    <source>
        <dbReference type="EMBL" id="SJZ57974.1"/>
    </source>
</evidence>
<sequence>MVVAFIQLGMSPFQESWVIVKVFNCLMIKQPKAFLVKFVV</sequence>
<accession>A0A1T4LU40</accession>
<reference evidence="2" key="1">
    <citation type="submission" date="2017-02" db="EMBL/GenBank/DDBJ databases">
        <authorList>
            <person name="Varghese N."/>
            <person name="Submissions S."/>
        </authorList>
    </citation>
    <scope>NUCLEOTIDE SEQUENCE [LARGE SCALE GENOMIC DNA]</scope>
    <source>
        <strain evidence="2">DSM 19608</strain>
    </source>
</reference>
<dbReference type="Proteomes" id="UP000190834">
    <property type="component" value="Unassembled WGS sequence"/>
</dbReference>
<organism evidence="1 2">
    <name type="scientific">Vibrio cincinnatiensis DSM 19608</name>
    <dbReference type="NCBI Taxonomy" id="1123491"/>
    <lineage>
        <taxon>Bacteria</taxon>
        <taxon>Pseudomonadati</taxon>
        <taxon>Pseudomonadota</taxon>
        <taxon>Gammaproteobacteria</taxon>
        <taxon>Vibrionales</taxon>
        <taxon>Vibrionaceae</taxon>
        <taxon>Vibrio</taxon>
    </lineage>
</organism>
<name>A0A1T4LU40_VIBCI</name>
<dbReference type="AlphaFoldDB" id="A0A1T4LU40"/>
<dbReference type="STRING" id="1123491.SAMN02745782_00739"/>
<dbReference type="EMBL" id="FUXB01000003">
    <property type="protein sequence ID" value="SJZ57974.1"/>
    <property type="molecule type" value="Genomic_DNA"/>
</dbReference>